<dbReference type="InterPro" id="IPR049900">
    <property type="entry name" value="PKS_mFAS_DH"/>
</dbReference>
<dbReference type="FunFam" id="3.40.47.10:FF:000019">
    <property type="entry name" value="Polyketide synthase type I"/>
    <property type="match status" value="3"/>
</dbReference>
<dbReference type="Pfam" id="PF00550">
    <property type="entry name" value="PP-binding"/>
    <property type="match status" value="4"/>
</dbReference>
<dbReference type="Pfam" id="PF02801">
    <property type="entry name" value="Ketoacyl-synt_C"/>
    <property type="match status" value="4"/>
</dbReference>
<keyword evidence="2" id="KW-0597">Phosphoprotein</keyword>
<dbReference type="SUPFAM" id="SSF47336">
    <property type="entry name" value="ACP-like"/>
    <property type="match status" value="4"/>
</dbReference>
<dbReference type="PROSITE" id="PS00606">
    <property type="entry name" value="KS3_1"/>
    <property type="match status" value="3"/>
</dbReference>
<evidence type="ECO:0000313" key="18">
    <source>
        <dbReference type="Proteomes" id="UP000239494"/>
    </source>
</evidence>
<dbReference type="PANTHER" id="PTHR43775">
    <property type="entry name" value="FATTY ACID SYNTHASE"/>
    <property type="match status" value="1"/>
</dbReference>
<dbReference type="Pfam" id="PF00698">
    <property type="entry name" value="Acyl_transf_1"/>
    <property type="match status" value="4"/>
</dbReference>
<dbReference type="EMBL" id="PVTF01000015">
    <property type="protein sequence ID" value="PRY34877.1"/>
    <property type="molecule type" value="Genomic_DNA"/>
</dbReference>
<feature type="region of interest" description="C-terminal hotdog fold" evidence="12">
    <location>
        <begin position="3603"/>
        <end position="3735"/>
    </location>
</feature>
<dbReference type="InterPro" id="IPR016036">
    <property type="entry name" value="Malonyl_transacylase_ACP-bd"/>
</dbReference>
<dbReference type="RefSeq" id="WP_106194439.1">
    <property type="nucleotide sequence ID" value="NZ_PVTF01000015.1"/>
</dbReference>
<dbReference type="OrthoDB" id="9778690at2"/>
<feature type="domain" description="Ketosynthase family 3 (KS3)" evidence="15">
    <location>
        <begin position="4270"/>
        <end position="4694"/>
    </location>
</feature>
<dbReference type="Pfam" id="PF14765">
    <property type="entry name" value="PS-DH"/>
    <property type="match status" value="3"/>
</dbReference>
<evidence type="ECO:0000256" key="6">
    <source>
        <dbReference type="ARBA" id="ARBA00023315"/>
    </source>
</evidence>
<dbReference type="SMART" id="SM00827">
    <property type="entry name" value="PKS_AT"/>
    <property type="match status" value="4"/>
</dbReference>
<dbReference type="InterPro" id="IPR001227">
    <property type="entry name" value="Ac_transferase_dom_sf"/>
</dbReference>
<dbReference type="InterPro" id="IPR049551">
    <property type="entry name" value="PKS_DH_C"/>
</dbReference>
<comment type="subunit">
    <text evidence="10">Homodimer. Erythronolide synthase is composed of EryAI, EryAII and EryAIII multimodular (2 modules) polypeptides each coding for a functional synthase subunit which participates in 2 of the six FAS-like elongation steps required for formation of the polyketide. Module 1, 2, 3, 4, 5, and 6 participating in biosynthesis steps 1, 2, 3, 4, 5, and 6, respectively.</text>
</comment>
<dbReference type="InterPro" id="IPR013968">
    <property type="entry name" value="PKS_KR"/>
</dbReference>
<dbReference type="SUPFAM" id="SSF52151">
    <property type="entry name" value="FabD/lysophospholipase-like"/>
    <property type="match status" value="4"/>
</dbReference>
<dbReference type="InterPro" id="IPR014043">
    <property type="entry name" value="Acyl_transferase_dom"/>
</dbReference>
<dbReference type="Gene3D" id="3.10.129.110">
    <property type="entry name" value="Polyketide synthase dehydratase"/>
    <property type="match status" value="3"/>
</dbReference>
<dbReference type="InterPro" id="IPR032821">
    <property type="entry name" value="PKS_assoc"/>
</dbReference>
<dbReference type="InterPro" id="IPR016039">
    <property type="entry name" value="Thiolase-like"/>
</dbReference>
<dbReference type="Gene3D" id="3.40.366.10">
    <property type="entry name" value="Malonyl-Coenzyme A Acyl Carrier Protein, domain 2"/>
    <property type="match status" value="4"/>
</dbReference>
<keyword evidence="5" id="KW-0511">Multifunctional enzyme</keyword>
<feature type="active site" description="Proton donor; for dehydratase activity" evidence="12">
    <location>
        <position position="5334"/>
    </location>
</feature>
<evidence type="ECO:0000256" key="7">
    <source>
        <dbReference type="ARBA" id="ARBA00052442"/>
    </source>
</evidence>
<evidence type="ECO:0000256" key="2">
    <source>
        <dbReference type="ARBA" id="ARBA00022553"/>
    </source>
</evidence>
<evidence type="ECO:0000313" key="17">
    <source>
        <dbReference type="EMBL" id="PRY34877.1"/>
    </source>
</evidence>
<dbReference type="SUPFAM" id="SSF55048">
    <property type="entry name" value="Probable ACP-binding domain of malonyl-CoA ACP transacylase"/>
    <property type="match status" value="4"/>
</dbReference>
<dbReference type="SMART" id="SM00826">
    <property type="entry name" value="PKS_DH"/>
    <property type="match status" value="3"/>
</dbReference>
<feature type="domain" description="PKS/mFAS DH" evidence="16">
    <location>
        <begin position="1802"/>
        <end position="2068"/>
    </location>
</feature>
<protein>
    <recommendedName>
        <fullName evidence="11">6-deoxyerythronolide-B synthase</fullName>
        <ecNumber evidence="11">2.3.1.94</ecNumber>
    </recommendedName>
</protein>
<feature type="domain" description="Ketosynthase family 3 (KS3)" evidence="15">
    <location>
        <begin position="9"/>
        <end position="419"/>
    </location>
</feature>
<proteinExistence type="predicted"/>
<dbReference type="Gene3D" id="1.10.1200.10">
    <property type="entry name" value="ACP-like"/>
    <property type="match status" value="4"/>
</dbReference>
<dbReference type="GO" id="GO:0031177">
    <property type="term" value="F:phosphopantetheine binding"/>
    <property type="evidence" value="ECO:0007669"/>
    <property type="project" value="InterPro"/>
</dbReference>
<dbReference type="SMART" id="SM00822">
    <property type="entry name" value="PKS_KR"/>
    <property type="match status" value="3"/>
</dbReference>
<name>A0A2T0SN80_9PSEU</name>
<dbReference type="InterPro" id="IPR018201">
    <property type="entry name" value="Ketoacyl_synth_AS"/>
</dbReference>
<dbReference type="SMART" id="SM00825">
    <property type="entry name" value="PKS_KS"/>
    <property type="match status" value="4"/>
</dbReference>
<dbReference type="GO" id="GO:0004315">
    <property type="term" value="F:3-oxoacyl-[acyl-carrier-protein] synthase activity"/>
    <property type="evidence" value="ECO:0007669"/>
    <property type="project" value="InterPro"/>
</dbReference>
<dbReference type="Pfam" id="PF00109">
    <property type="entry name" value="ketoacyl-synt"/>
    <property type="match status" value="4"/>
</dbReference>
<dbReference type="InterPro" id="IPR057326">
    <property type="entry name" value="KR_dom"/>
</dbReference>
<feature type="region of interest" description="Disordered" evidence="13">
    <location>
        <begin position="3559"/>
        <end position="3578"/>
    </location>
</feature>
<evidence type="ECO:0000256" key="4">
    <source>
        <dbReference type="ARBA" id="ARBA00022737"/>
    </source>
</evidence>
<evidence type="ECO:0000259" key="16">
    <source>
        <dbReference type="PROSITE" id="PS52019"/>
    </source>
</evidence>
<dbReference type="PROSITE" id="PS52004">
    <property type="entry name" value="KS3_2"/>
    <property type="match status" value="4"/>
</dbReference>
<dbReference type="Pfam" id="PF16197">
    <property type="entry name" value="KAsynt_C_assoc"/>
    <property type="match status" value="4"/>
</dbReference>
<dbReference type="InterPro" id="IPR020841">
    <property type="entry name" value="PKS_Beta-ketoAc_synthase_dom"/>
</dbReference>
<comment type="pathway">
    <text evidence="9">Antibiotic biosynthesis; erythromycin biosynthesis.</text>
</comment>
<evidence type="ECO:0000256" key="3">
    <source>
        <dbReference type="ARBA" id="ARBA00022679"/>
    </source>
</evidence>
<feature type="domain" description="PKS/mFAS DH" evidence="16">
    <location>
        <begin position="5145"/>
        <end position="5437"/>
    </location>
</feature>
<feature type="region of interest" description="C-terminal hotdog fold" evidence="12">
    <location>
        <begin position="1934"/>
        <end position="2068"/>
    </location>
</feature>
<feature type="active site" description="Proton acceptor; for dehydratase activity" evidence="12">
    <location>
        <position position="5177"/>
    </location>
</feature>
<dbReference type="InterPro" id="IPR009081">
    <property type="entry name" value="PP-bd_ACP"/>
</dbReference>
<sequence length="5944" mass="617331">MAGFDSTSDDAIAVIGMACRLPGADGPARFWDLLRDGRSAIGDPPAGRDDLPRRPGGYLADVRGFDAAFFGISPREATAMDPQQRLALELAWEALEDARVLPAALAGTRTGVFVGVIADDYAALAHRRGIHDIGQHTLTGLSRGVLANRVSYTLGLTGPSASVDTGQSSSLVAVHLAAESLRRGESSTALAGGVNLNLAPESTASVEEFGGLSPDGRCYTFDARANGYVRGEGGGFVVLKPLAAALADGDRVLCVLRGSAMNNDGATEGLTVPGADGQRDVLRQAYERAGVRPSDVQYVELHGTGTRVGDPVEASALGAVLGADRADSALLVGSAKTNVGHLEGAAGITGLLKAVLSIRHRTLPPSLNFETPNPAIPFAEWGLDVPRDARPWPHPDRPLVAGVSSFGMGGTNCHVVLSDWPAPDPVPQAPAPPVDVTGPVPLPLSGKSVGALRAQAAALGSVDEDVAAVAVSLASTRTAFDHRAVVLGGTAGLAALASGTPSPGVVTGSVTPGGLAFLFSGQGSQRVGMGRELYQSQPVFAAAFDEVCAAFDRHLEHPLKVVVFEREDLLDRTEYTQPALFAVQTALHRLVAHHGVTPIVLIGHSIGELTAAHLAGVFSLADAATLVCARARLMQALPAGGAMAALQADEAEVSRWLVPGAGVAGLNSADNTVVSGDEQAVLAVAAQCRAAGRKATRLRVGHAFHSHHLDSMLDELTAVAETLTHNPPTLPVISNLTGGQVTAYTPDYWAHQARGAVRYHDGVTTLTALGVTKALELGPDATLSALTPGGTPLLRKGKPEDESYLTALARLHVRGAAVDWTAVLPSAAPVDLPTYPFQRKDFWLGGTVTAAPASVAPSADQLDLVRAHVAAVLGHGSADDVAVDSVFKDLGFDSLTAVELRDALGTAVGLSLPSGLLYDHPTPAALADHLRDLLAGVDRSAAVLDTAGSDEPIAIIGMACRLPGGVGSPEELWDLVDAGVDAVGDFPVNRGWDLSAGGPTAARGGFLHDADLFDAAFFGVSPREAAAMDPQQRVLLETAWEAFERAGIDPGSLRGSHTSVYVGATAHEYGPRLHEAANGHEGYLLTGGTVSVASGRLAYTFGFEGPAVTVDTACSSSLVALHLAAQALRQGETTLALAGGVAVMATPGMFVEFGRQGGLSPDGRCKAFSAAADGTGWAEGAGLLLLERLSDARRNGHTVLAVIRGSAVNQDGASNGLTAPNGPSQERVIRQALHNAGLSTSDVDAVEAHGTGTTLGDPIEANALLATYGQDRETPLKLGSLKSNIGHTQAAAGVAGVIKMVMAMRHGHLPATLHVDTPTPHVDWTTGSVDLLTDAQPWPETDRPRRAAVSSFGISGTNAHLVLEGVPTAPEPVIGRAPRGPVPWVLSGRTEAAVRTAAEALLPFADGDEVATARSLVTTRARFEHRAVVVGDKAEGLRDLDSAHVVTGSVAPGGLAFLFSGQGSQRVGMGRELYESQPVFAAAFDEVCAELDRHLDRPLKQVVFEHEDLLHRTAYTQPALFAIGVALHRLATHHGVTPNVLIGHSIGELTAAHLAGVFSLADAATLVCARARLMQALPGGGAMVALQANEAEVREWLVPGADIAGLNAPDNTVVSGDEQAVLAVADHCREAGRKTTRLTVSHAFHSHHLDPMLDELTAVAETLTHNAARVPVVSNVTGELVDAYTPDYWARQARSAVRYHDGTTTLAALGVTKALELGPDATLSGLTDGAVPALRRKRSDDLTYLTALARLHVRGVAVDWAAYLPAGGTVDLPTYPFQRDRFWLDAPRSTDAEGLGLTSTGHPLLTAVITQPDGDTVRFTGVVSLGTHPWLADHVVDGAVLLPATAFLDLAGHAADHLGCAGVGDLTLQAPLVLPDRAPARLRLTVAPADDRGDRAFTVHTLADEDRWTEHASGVLSGGHPEPGEALDQWPPDAEVVPVDDAYERLADLGYAYGPAFQGLRAAWRRGDDLFAEVGLPADVQGFGVHPALLDAALHPLVLAAADDPSRIRLPFSFSGARTHATGAMALRVRWTRTGADSARLVVADGTGAPVASVDSVVLRPVARGDLRAAGAAVESLYRVVWEPVAVGDDRPSWVPLDEAGEVPEYAVVADFDPTATPHENVRRGLALVQDWLAGSADGTLVFAVVDGLATSPLTGLVRTAQSEQPGRFVLAHLDGTDDLDSLSAALSTGEPEVSLRGGRVEAPRLVRAQAPVGPPLDPDGTVLITGATGTLGRLLARHLVTTHGTRHLLLLSRTGPNTPEHQAFLADLADLGAVATLVACDAADADALAAALATVDPAHPVTTVVHAAGVLDDATITSLTPDRLTSVLAPKVDAAANLHALTAELPVGHFVLFSSIATAIGNQGQGNYAAANAYLHALAEHRHAAGSPATALAWGLWDTSDGMAGGLAGADVARWRRNGFVPLAPELGLELFDAALRSTEPVLVPARLDLGVLRAKALDGTLPALFSRLAKPRRRQADAGADTSWERRMGVLDAADRTRAVRDVVVRAVAVVLGHGPDTAVDPAKAFKELGFDSLTGVDLRNRLIATTGMTLPTTLVFDHPSPDGVIAFLLDRLAGPTAVVTRTTAAVSDEPIAIVGMACRYPGGVATPDDLWDLVANGRDAIGDFPTGRGWDVDDLYHPDPDATGKTYTRSGGFLHEAADFDAEFFGLSPREATATDPQQRLLLEVAWEAVERAGIDPRSLRGSDTGVFAGVMYNDYGTRFASAPDGYEGHLLTGTISSVVSGRVAYTYGFEGPAVTLDTACSSSLVAIHLAARALRQGECGLAVAGGVTVMSTPNTFIEFSRQRGLSADGRCKSFSSDADGTGWAEGAGLLLLERLSDAERNGHTVLAVIRGSAVNQDGASNGLTAPNGPSQERVIRSALANAGLSTSDVDAVEAHGTGTTLGDPIEANALLATYGQDREIPLKLGSLKSNIGHTQAAAGVAGVIKMVMAMRHATFPATLHVDQPTPHVDWTSGAVELLTDARPWPEADRPRRAAVSSFGISGTNAHVIVEQAPTGPAPSIPDTTVPLLLSAKSPAALADRARQVRALLDHADAGRVAASLATRAPHLDHRAAVSGDLAAGLDGLATGTPTAHVVQGIATAPGGTVFVFPGQGAQWSGMALDLHEQSPVFRTHLDACAEALRPHTDWDLLDELAGPLDRVDVVQPALWAVMVSLARLWEHHGVRPDAVIGHSQGEIAAAHIAGALSLEDSASVVALRSKAITRLAGTGGMVSVPLPVDEAAALLTDGVEVAAVNGPRSVVVAGDPAALDALVARCEADGVRARRVPVDYASHSAHVDVLREEILTALAHLAPRPTRVPFHSTTTNEVVDGTALDAGYWFRNLRGTVRLEEATRSLLDTGHRVFVEVSAHPVLTVAVRETVDAAEVPDAAVVPTLRRDHGGLDRFLASAAQAHVTGVAVDWATAAGAAGPVELPTYPFQHRTYWLDNPVAAADARGLGLTAEPHPFLGAALRLADTDQVVLTGRVSRTTHPWLVDHAVDGAVLLPGTAFVELAVRAGDRVGLDLVESLTLEAPLVLAEAAVRLQVVLDAPDASGRRALAVHSRPDSGADEADEPWTRHATGVLAAGTGGGEPLAEWPPRTATAVDLSDAYDVLAGHGFGYGPAFQGLRALWRDGEVVYAEVALPEDVPADRFGLHPALLDAALHPLALAAGGGLMLPFAWTDVRLHAVGATVLRVRIRPSDGGSALVLADPTGRPVASVGALALRSAGDRLTTTARAGGLYEPRRVPVDTTGEAEPWAVVDPDGVGLAAPLGTSAGFADLVEVPAVVLVPVRGADGPGATARRALGLAKDWLADGRFADSRLVFVTAEDDLDAAVVPGLVRTATTEQPDRFGLLEVDDWHVPASDLARALTAGPEAAVLDGAVLAPRLVRVPTVDGPAPVFRADGTVLVTGATGTLGRLVSRHLVAEHGVRRLLLVSRRGRDGAPDLEAELVGLGAQVEFAACDVADRDALAAVLAEHPVTAVVHTAGVLDDGVLASLTADRLDAVLRPKVDAALALHELAPDLDAFVLFSSLAGAVGTPGQANYAAANTFLDALARRRRAAGLPATSLVWGLWAEGSGMTGHLADADLARLARDGIAPLSSDDGLALFDAALAADLPVVAPVRLDLGALRAKATAGTLPAVFAGLVRAPRRTAEAAGAAGSTRDRLAALPPADRDRALLDLVRGAVAAVLGHGGAAEVPADRAFSALGFDSLTSVELRNRLATATGLRLPATLVFDQPTPTALARYLDTALFGASGTTEVRADVGADEPIAIVAMACRYPGGVESPEDLWRLVAEGRDAISGFPTDRGWDLDGLYDPDPDAVGRSYTRHGGFLADAPEFDPELFGISSREAVAVDPQQRLLLEVSWEAFERAGIDPTSVRGSSTGVFAGVMANDYAARLTDAPDALEGYLSVGSTVSVASGRVAYTFGLQGPAITVDTACSSSLVSIHLAANALRGGECDLALAGGVTVFATPTLFVEFSRQRGLAPDGRCKSFSSAADGAAWAEGAGILLLERLSDARRNGRRVLGVLRGSAVNQDGASNGLTAPNGPAQERVIRQALRNAGLSTSDVDVLEAHGTGTTLGDPIEAQAVLATYGGERATPLLMGSVKSNIGHTQAAAGVAGVIKVVEAMRHGVLPKSLHIDEPSREVDWSAGEVRLLTEHTPWPETGRPRRAAVSSFGISGTNAHVVVEQPDAEQEQAPTPVPVVPLVLAGHTEEALRAQADRLKAVLADSDDLAAVGRALATGRAALPHRAVVTATTVAEARSGLAAVDGGAVVDGRLAFVFTGQGSQRLGMGRELHDAYPLYAKAFDAVCAELDRGLDRPLRDVVFGDDPDPVDRTEFTQPALFAVEVALFRLLESWGVRPDLLAGHSIGEVAAAHVAGVLGLADAADLVVARGRLMQALPGGGAMLAVQATEDEVRALLVGHEARVDIAAVNGPEAVVLSGDDDAVTRVGAELVALGRRTKRLRVSHAFHSPHVDAVLDEFRAVVRNLAFAPPAIPVVSTLTGMPAGDELTDPEYWVRHVRGSVRFLDAVRTLRAQGARTVLELGPDAVLTAMVQDCVDDVAAVAVQRKDRPEPRALVAAVGAAHVRGVPVDWAAVFGGRSGPPAPLPTYPFQRRRFWLTGSGAGGDVTAAGLSGSDHPLLGAVLPLAEHDGVLFTGRISPRGHPWLADHAIGGRVLVPATALVEAALHATTAVGCDRLVDLVLHEPLALVDGPRRLQITVGAPDPAGVRPVAVHSRGDDEDGWTRHASGTADAGDEPAVDLTTWPPSGAVEVPVADLYPDLAARGYHYGPAFQGLVALWEHGDDLYAEVRSAVEPDRFAVHPALLDAALHALLVKDDAGTRVPFSFDGVRLRPTRPTGLRVRLSGSSIALADQDGVAIGSVRAMATRPVRAAATADGVLFGVDWVDVDLAPADDVDQVVLRVRAAEPAQAHELAIEVLADVRALLDGPERIVVVTDDGPAHGVLAGLLRVAAAEHPGRVRHVITDGTTPMAQAVAAGGPAVVALRDGRTSAPRLVRLPVPEGRAALDPDGTVLITGGTGALGGRVARHLVEAQGVRRLLLTSRTGVDGEVAEDLRARGASVRVAACDAADRDALAALLATVPAEHALTAVVHAAGVLDDGVLAAMTPERMARVLRPKVDAAWHLHELTDGLDAFVLFSSIAGLVGNPGQANYAAGNTFLDALAEHRAALGLPAVSLAWGMWDDGMVAGLDRADRARLERGGVRPMPEAQALAAFDAALAGTGRALVVPAALNTAALRALGDELPDVYRDLVPRARRSPVPGISLRQRLDTTAEQDRDQVLLDFVRDQIGLVLAHPSPRAIDAGRGLLDLGFDSLTAVELRNRLTSATGLGLPTTLVFDHPTAAALTKHLRGQLAGREVDPVQAALDTIESALAEGGEAVAARLRSLLLAVGPHSDDDIGSASDDELFAALDNELGR</sequence>
<dbReference type="GO" id="GO:0006633">
    <property type="term" value="P:fatty acid biosynthetic process"/>
    <property type="evidence" value="ECO:0007669"/>
    <property type="project" value="InterPro"/>
</dbReference>
<dbReference type="Proteomes" id="UP000239494">
    <property type="component" value="Unassembled WGS sequence"/>
</dbReference>
<keyword evidence="18" id="KW-1185">Reference proteome</keyword>
<feature type="domain" description="Carrier" evidence="14">
    <location>
        <begin position="2500"/>
        <end position="2575"/>
    </location>
</feature>
<dbReference type="Gene3D" id="3.40.47.10">
    <property type="match status" value="4"/>
</dbReference>
<dbReference type="InterPro" id="IPR049552">
    <property type="entry name" value="PKS_DH_N"/>
</dbReference>
<dbReference type="InterPro" id="IPR016035">
    <property type="entry name" value="Acyl_Trfase/lysoPLipase"/>
</dbReference>
<dbReference type="InterPro" id="IPR050091">
    <property type="entry name" value="PKS_NRPS_Biosynth_Enz"/>
</dbReference>
<keyword evidence="6" id="KW-0012">Acyltransferase</keyword>
<comment type="caution">
    <text evidence="17">The sequence shown here is derived from an EMBL/GenBank/DDBJ whole genome shotgun (WGS) entry which is preliminary data.</text>
</comment>
<dbReference type="InterPro" id="IPR036736">
    <property type="entry name" value="ACP-like_sf"/>
</dbReference>
<dbReference type="Pfam" id="PF08659">
    <property type="entry name" value="KR"/>
    <property type="match status" value="3"/>
</dbReference>
<feature type="region of interest" description="N-terminal hotdog fold" evidence="12">
    <location>
        <begin position="3466"/>
        <end position="3592"/>
    </location>
</feature>
<dbReference type="Gene3D" id="3.40.50.720">
    <property type="entry name" value="NAD(P)-binding Rossmann-like Domain"/>
    <property type="match status" value="3"/>
</dbReference>
<dbReference type="PANTHER" id="PTHR43775:SF51">
    <property type="entry name" value="INACTIVE PHENOLPHTHIOCEROL SYNTHESIS POLYKETIDE SYNTHASE TYPE I PKS1-RELATED"/>
    <property type="match status" value="1"/>
</dbReference>
<feature type="active site" description="Proton acceptor; for dehydratase activity" evidence="12">
    <location>
        <position position="3498"/>
    </location>
</feature>
<dbReference type="PROSITE" id="PS52019">
    <property type="entry name" value="PKS_MFAS_DH"/>
    <property type="match status" value="3"/>
</dbReference>
<dbReference type="Gene3D" id="3.30.70.3290">
    <property type="match status" value="4"/>
</dbReference>
<dbReference type="InterPro" id="IPR014030">
    <property type="entry name" value="Ketoacyl_synth_N"/>
</dbReference>
<feature type="domain" description="Carrier" evidence="14">
    <location>
        <begin position="4179"/>
        <end position="4254"/>
    </location>
</feature>
<dbReference type="FunFam" id="3.40.366.10:FF:000002">
    <property type="entry name" value="Probable polyketide synthase 2"/>
    <property type="match status" value="2"/>
</dbReference>
<comment type="function">
    <text evidence="8">Involved in the biosynthesis of antibiotic erythromycin via the biosynthesis of its aglycone precursor, 6-deoxyerythronolide B (6-dEB).</text>
</comment>
<reference evidence="17 18" key="1">
    <citation type="submission" date="2018-03" db="EMBL/GenBank/DDBJ databases">
        <title>Genomic Encyclopedia of Archaeal and Bacterial Type Strains, Phase II (KMG-II): from individual species to whole genera.</title>
        <authorList>
            <person name="Goeker M."/>
        </authorList>
    </citation>
    <scope>NUCLEOTIDE SEQUENCE [LARGE SCALE GENOMIC DNA]</scope>
    <source>
        <strain evidence="17 18">DSM 44720</strain>
    </source>
</reference>
<feature type="region of interest" description="Disordered" evidence="13">
    <location>
        <begin position="5235"/>
        <end position="5266"/>
    </location>
</feature>
<keyword evidence="1" id="KW-0596">Phosphopantetheine</keyword>
<evidence type="ECO:0000256" key="8">
    <source>
        <dbReference type="ARBA" id="ARBA00060158"/>
    </source>
</evidence>
<dbReference type="InterPro" id="IPR020806">
    <property type="entry name" value="PKS_PP-bd"/>
</dbReference>
<evidence type="ECO:0000256" key="12">
    <source>
        <dbReference type="PROSITE-ProRule" id="PRU01363"/>
    </source>
</evidence>
<evidence type="ECO:0000256" key="5">
    <source>
        <dbReference type="ARBA" id="ARBA00023268"/>
    </source>
</evidence>
<dbReference type="InterPro" id="IPR020807">
    <property type="entry name" value="PKS_DH"/>
</dbReference>
<comment type="catalytic activity">
    <reaction evidence="7">
        <text>6 (S)-methylmalonyl-CoA + propanoyl-CoA + 6 NADPH + 12 H(+) = 6-deoxyerythronolide B + 6 CO2 + 6 NADP(+) + 7 CoA + H2O</text>
        <dbReference type="Rhea" id="RHEA:23068"/>
        <dbReference type="ChEBI" id="CHEBI:15377"/>
        <dbReference type="ChEBI" id="CHEBI:15378"/>
        <dbReference type="ChEBI" id="CHEBI:16089"/>
        <dbReference type="ChEBI" id="CHEBI:16526"/>
        <dbReference type="ChEBI" id="CHEBI:57287"/>
        <dbReference type="ChEBI" id="CHEBI:57327"/>
        <dbReference type="ChEBI" id="CHEBI:57392"/>
        <dbReference type="ChEBI" id="CHEBI:57783"/>
        <dbReference type="ChEBI" id="CHEBI:58349"/>
        <dbReference type="EC" id="2.3.1.94"/>
    </reaction>
</comment>
<accession>A0A2T0SN80</accession>
<organism evidence="17 18">
    <name type="scientific">Umezawaea tangerina</name>
    <dbReference type="NCBI Taxonomy" id="84725"/>
    <lineage>
        <taxon>Bacteria</taxon>
        <taxon>Bacillati</taxon>
        <taxon>Actinomycetota</taxon>
        <taxon>Actinomycetes</taxon>
        <taxon>Pseudonocardiales</taxon>
        <taxon>Pseudonocardiaceae</taxon>
        <taxon>Umezawaea</taxon>
    </lineage>
</organism>
<feature type="region of interest" description="N-terminal hotdog fold" evidence="12">
    <location>
        <begin position="5145"/>
        <end position="5266"/>
    </location>
</feature>
<feature type="active site" description="Proton donor; for dehydratase activity" evidence="12">
    <location>
        <position position="1991"/>
    </location>
</feature>
<feature type="region of interest" description="C-terminal hotdog fold" evidence="12">
    <location>
        <begin position="5277"/>
        <end position="5437"/>
    </location>
</feature>
<evidence type="ECO:0000256" key="1">
    <source>
        <dbReference type="ARBA" id="ARBA00022450"/>
    </source>
</evidence>
<evidence type="ECO:0000256" key="11">
    <source>
        <dbReference type="ARBA" id="ARBA00066981"/>
    </source>
</evidence>
<feature type="active site" description="Proton donor; for dehydratase activity" evidence="12">
    <location>
        <position position="3662"/>
    </location>
</feature>
<dbReference type="PROSITE" id="PS00012">
    <property type="entry name" value="PHOSPHOPANTETHEINE"/>
    <property type="match status" value="4"/>
</dbReference>
<evidence type="ECO:0000256" key="9">
    <source>
        <dbReference type="ARBA" id="ARBA00060622"/>
    </source>
</evidence>
<dbReference type="SMART" id="SM00823">
    <property type="entry name" value="PKS_PP"/>
    <property type="match status" value="4"/>
</dbReference>
<dbReference type="CDD" id="cd08956">
    <property type="entry name" value="KR_3_FAS_SDR_x"/>
    <property type="match status" value="3"/>
</dbReference>
<evidence type="ECO:0000259" key="15">
    <source>
        <dbReference type="PROSITE" id="PS52004"/>
    </source>
</evidence>
<dbReference type="GO" id="GO:0004312">
    <property type="term" value="F:fatty acid synthase activity"/>
    <property type="evidence" value="ECO:0007669"/>
    <property type="project" value="TreeGrafter"/>
</dbReference>
<dbReference type="InterPro" id="IPR036291">
    <property type="entry name" value="NAD(P)-bd_dom_sf"/>
</dbReference>
<dbReference type="FunFam" id="1.10.1200.10:FF:000007">
    <property type="entry name" value="Probable polyketide synthase pks17"/>
    <property type="match status" value="2"/>
</dbReference>
<dbReference type="InterPro" id="IPR006162">
    <property type="entry name" value="Ppantetheine_attach_site"/>
</dbReference>
<feature type="domain" description="Carrier" evidence="14">
    <location>
        <begin position="859"/>
        <end position="934"/>
    </location>
</feature>
<feature type="domain" description="Ketosynthase family 3 (KS3)" evidence="15">
    <location>
        <begin position="2591"/>
        <end position="3015"/>
    </location>
</feature>
<feature type="domain" description="Carrier" evidence="14">
    <location>
        <begin position="5802"/>
        <end position="5881"/>
    </location>
</feature>
<feature type="active site" description="Proton acceptor; for dehydratase activity" evidence="12">
    <location>
        <position position="1834"/>
    </location>
</feature>
<dbReference type="SUPFAM" id="SSF53901">
    <property type="entry name" value="Thiolase-like"/>
    <property type="match status" value="4"/>
</dbReference>
<dbReference type="SMART" id="SM01294">
    <property type="entry name" value="PKS_PP_betabranch"/>
    <property type="match status" value="3"/>
</dbReference>
<feature type="region of interest" description="N-terminal hotdog fold" evidence="12">
    <location>
        <begin position="1802"/>
        <end position="1923"/>
    </location>
</feature>
<dbReference type="InterPro" id="IPR014031">
    <property type="entry name" value="Ketoacyl_synth_C"/>
</dbReference>
<feature type="domain" description="Ketosynthase family 3 (KS3)" evidence="15">
    <location>
        <begin position="950"/>
        <end position="1365"/>
    </location>
</feature>
<evidence type="ECO:0000256" key="10">
    <source>
        <dbReference type="ARBA" id="ARBA00063272"/>
    </source>
</evidence>
<dbReference type="Pfam" id="PF21089">
    <property type="entry name" value="PKS_DH_N"/>
    <property type="match status" value="3"/>
</dbReference>
<dbReference type="PROSITE" id="PS50075">
    <property type="entry name" value="CARRIER"/>
    <property type="match status" value="4"/>
</dbReference>
<evidence type="ECO:0000256" key="13">
    <source>
        <dbReference type="SAM" id="MobiDB-lite"/>
    </source>
</evidence>
<dbReference type="GO" id="GO:0047879">
    <property type="term" value="F:erythronolide synthase activity"/>
    <property type="evidence" value="ECO:0007669"/>
    <property type="project" value="UniProtKB-EC"/>
</dbReference>
<evidence type="ECO:0000259" key="14">
    <source>
        <dbReference type="PROSITE" id="PS50075"/>
    </source>
</evidence>
<dbReference type="SUPFAM" id="SSF51735">
    <property type="entry name" value="NAD(P)-binding Rossmann-fold domains"/>
    <property type="match status" value="6"/>
</dbReference>
<feature type="domain" description="PKS/mFAS DH" evidence="16">
    <location>
        <begin position="3466"/>
        <end position="3735"/>
    </location>
</feature>
<keyword evidence="4" id="KW-0677">Repeat</keyword>
<dbReference type="InterPro" id="IPR042104">
    <property type="entry name" value="PKS_dehydratase_sf"/>
</dbReference>
<dbReference type="CDD" id="cd00833">
    <property type="entry name" value="PKS"/>
    <property type="match status" value="4"/>
</dbReference>
<gene>
    <name evidence="17" type="ORF">CLV43_115153</name>
</gene>
<keyword evidence="3 17" id="KW-0808">Transferase</keyword>
<dbReference type="EC" id="2.3.1.94" evidence="11"/>